<accession>A0A2H0N6E4</accession>
<evidence type="ECO:0000259" key="1">
    <source>
        <dbReference type="Pfam" id="PF00485"/>
    </source>
</evidence>
<evidence type="ECO:0000313" key="2">
    <source>
        <dbReference type="EMBL" id="PIR04480.1"/>
    </source>
</evidence>
<protein>
    <recommendedName>
        <fullName evidence="1">Phosphoribulokinase/uridine kinase domain-containing protein</fullName>
    </recommendedName>
</protein>
<gene>
    <name evidence="2" type="ORF">COV59_00695</name>
</gene>
<sequence length="204" mass="23929">MMHHKTYGDLVEKIKDLQQKKELVFVGISGLGGSGKSTLSSRLHDEMKDATLVCVDHFYLPSEKRGKTHNSENIISNCFDWDRLESFLTALSKPGCCTRYQKYNWNTDCLDDWVNIHSEGLVIVEGIYCLQDRLAHKYDLSVWVDTPVELRFERSIQRDKEGRFKGKSEEEIRKMWKEIWIPQDDRYFQKYRPDMKADILLSGV</sequence>
<dbReference type="InterPro" id="IPR027417">
    <property type="entry name" value="P-loop_NTPase"/>
</dbReference>
<dbReference type="PRINTS" id="PR00988">
    <property type="entry name" value="URIDINKINASE"/>
</dbReference>
<feature type="domain" description="Phosphoribulokinase/uridine kinase" evidence="1">
    <location>
        <begin position="25"/>
        <end position="186"/>
    </location>
</feature>
<dbReference type="Gene3D" id="3.40.50.300">
    <property type="entry name" value="P-loop containing nucleotide triphosphate hydrolases"/>
    <property type="match status" value="1"/>
</dbReference>
<dbReference type="EMBL" id="PCWN01000002">
    <property type="protein sequence ID" value="PIR04480.1"/>
    <property type="molecule type" value="Genomic_DNA"/>
</dbReference>
<evidence type="ECO:0000313" key="3">
    <source>
        <dbReference type="Proteomes" id="UP000229600"/>
    </source>
</evidence>
<dbReference type="GO" id="GO:0005524">
    <property type="term" value="F:ATP binding"/>
    <property type="evidence" value="ECO:0007669"/>
    <property type="project" value="InterPro"/>
</dbReference>
<dbReference type="SUPFAM" id="SSF52540">
    <property type="entry name" value="P-loop containing nucleoside triphosphate hydrolases"/>
    <property type="match status" value="1"/>
</dbReference>
<dbReference type="PANTHER" id="PTHR10285">
    <property type="entry name" value="URIDINE KINASE"/>
    <property type="match status" value="1"/>
</dbReference>
<dbReference type="GO" id="GO:0016301">
    <property type="term" value="F:kinase activity"/>
    <property type="evidence" value="ECO:0007669"/>
    <property type="project" value="InterPro"/>
</dbReference>
<dbReference type="Pfam" id="PF00485">
    <property type="entry name" value="PRK"/>
    <property type="match status" value="1"/>
</dbReference>
<organism evidence="2 3">
    <name type="scientific">Candidatus Magasanikbacteria bacterium CG11_big_fil_rev_8_21_14_0_20_39_34</name>
    <dbReference type="NCBI Taxonomy" id="1974653"/>
    <lineage>
        <taxon>Bacteria</taxon>
        <taxon>Candidatus Magasanikiibacteriota</taxon>
    </lineage>
</organism>
<proteinExistence type="predicted"/>
<dbReference type="Proteomes" id="UP000229600">
    <property type="component" value="Unassembled WGS sequence"/>
</dbReference>
<dbReference type="InterPro" id="IPR006083">
    <property type="entry name" value="PRK/URK"/>
</dbReference>
<reference evidence="2 3" key="1">
    <citation type="submission" date="2017-09" db="EMBL/GenBank/DDBJ databases">
        <title>Depth-based differentiation of microbial function through sediment-hosted aquifers and enrichment of novel symbionts in the deep terrestrial subsurface.</title>
        <authorList>
            <person name="Probst A.J."/>
            <person name="Ladd B."/>
            <person name="Jarett J.K."/>
            <person name="Geller-Mcgrath D.E."/>
            <person name="Sieber C.M."/>
            <person name="Emerson J.B."/>
            <person name="Anantharaman K."/>
            <person name="Thomas B.C."/>
            <person name="Malmstrom R."/>
            <person name="Stieglmeier M."/>
            <person name="Klingl A."/>
            <person name="Woyke T."/>
            <person name="Ryan C.M."/>
            <person name="Banfield J.F."/>
        </authorList>
    </citation>
    <scope>NUCLEOTIDE SEQUENCE [LARGE SCALE GENOMIC DNA]</scope>
    <source>
        <strain evidence="2">CG11_big_fil_rev_8_21_14_0_20_39_34</strain>
    </source>
</reference>
<name>A0A2H0N6E4_9BACT</name>
<comment type="caution">
    <text evidence="2">The sequence shown here is derived from an EMBL/GenBank/DDBJ whole genome shotgun (WGS) entry which is preliminary data.</text>
</comment>
<dbReference type="AlphaFoldDB" id="A0A2H0N6E4"/>